<dbReference type="PANTHER" id="PTHR12789:SF0">
    <property type="entry name" value="DENSITY-REGULATED PROTEIN"/>
    <property type="match status" value="1"/>
</dbReference>
<dbReference type="SUPFAM" id="SSF55159">
    <property type="entry name" value="eIF1-like"/>
    <property type="match status" value="1"/>
</dbReference>
<dbReference type="InterPro" id="IPR005872">
    <property type="entry name" value="SUI1_arc_bac"/>
</dbReference>
<dbReference type="PROSITE" id="PS50296">
    <property type="entry name" value="SUI1"/>
    <property type="match status" value="1"/>
</dbReference>
<dbReference type="InterPro" id="IPR036877">
    <property type="entry name" value="SUI1_dom_sf"/>
</dbReference>
<comment type="caution">
    <text evidence="5">The sequence shown here is derived from an EMBL/GenBank/DDBJ whole genome shotgun (WGS) entry which is preliminary data.</text>
</comment>
<name>A0A8J6NDR3_9BACT</name>
<dbReference type="InterPro" id="IPR050318">
    <property type="entry name" value="DENR/SUI1_TIF"/>
</dbReference>
<dbReference type="Proteomes" id="UP000614424">
    <property type="component" value="Unassembled WGS sequence"/>
</dbReference>
<dbReference type="GO" id="GO:0003729">
    <property type="term" value="F:mRNA binding"/>
    <property type="evidence" value="ECO:0007669"/>
    <property type="project" value="TreeGrafter"/>
</dbReference>
<evidence type="ECO:0000256" key="2">
    <source>
        <dbReference type="ARBA" id="ARBA00022845"/>
    </source>
</evidence>
<accession>A0A8J6NDR3</accession>
<proteinExistence type="inferred from homology"/>
<keyword evidence="5" id="KW-0396">Initiation factor</keyword>
<evidence type="ECO:0000256" key="1">
    <source>
        <dbReference type="ARBA" id="ARBA00005422"/>
    </source>
</evidence>
<evidence type="ECO:0000259" key="4">
    <source>
        <dbReference type="PROSITE" id="PS50296"/>
    </source>
</evidence>
<dbReference type="GO" id="GO:0002188">
    <property type="term" value="P:translation reinitiation"/>
    <property type="evidence" value="ECO:0007669"/>
    <property type="project" value="TreeGrafter"/>
</dbReference>
<evidence type="ECO:0000256" key="3">
    <source>
        <dbReference type="ARBA" id="ARBA00022917"/>
    </source>
</evidence>
<keyword evidence="3" id="KW-0648">Protein biosynthesis</keyword>
<dbReference type="NCBIfam" id="NF005297">
    <property type="entry name" value="PRK06824.1"/>
    <property type="match status" value="1"/>
</dbReference>
<dbReference type="GO" id="GO:0006417">
    <property type="term" value="P:regulation of translation"/>
    <property type="evidence" value="ECO:0007669"/>
    <property type="project" value="UniProtKB-KW"/>
</dbReference>
<organism evidence="5 6">
    <name type="scientific">Candidatus Desulfobia pelagia</name>
    <dbReference type="NCBI Taxonomy" id="2841692"/>
    <lineage>
        <taxon>Bacteria</taxon>
        <taxon>Pseudomonadati</taxon>
        <taxon>Thermodesulfobacteriota</taxon>
        <taxon>Desulfobulbia</taxon>
        <taxon>Desulfobulbales</taxon>
        <taxon>Desulfobulbaceae</taxon>
        <taxon>Candidatus Desulfobia</taxon>
    </lineage>
</organism>
<dbReference type="PANTHER" id="PTHR12789">
    <property type="entry name" value="DENSITY-REGULATED PROTEIN HOMOLOG"/>
    <property type="match status" value="1"/>
</dbReference>
<feature type="domain" description="SUI1" evidence="4">
    <location>
        <begin position="48"/>
        <end position="114"/>
    </location>
</feature>
<gene>
    <name evidence="5" type="ORF">H8E41_01485</name>
</gene>
<dbReference type="FunFam" id="3.30.780.10:FF:000002">
    <property type="entry name" value="Stress response translation initiation inhibitor"/>
    <property type="match status" value="1"/>
</dbReference>
<dbReference type="GO" id="GO:0001731">
    <property type="term" value="P:formation of translation preinitiation complex"/>
    <property type="evidence" value="ECO:0007669"/>
    <property type="project" value="TreeGrafter"/>
</dbReference>
<reference evidence="5 6" key="1">
    <citation type="submission" date="2020-08" db="EMBL/GenBank/DDBJ databases">
        <title>Bridging the membrane lipid divide: bacteria of the FCB group superphylum have the potential to synthesize archaeal ether lipids.</title>
        <authorList>
            <person name="Villanueva L."/>
            <person name="Von Meijenfeldt F.A.B."/>
            <person name="Westbye A.B."/>
            <person name="Yadav S."/>
            <person name="Hopmans E.C."/>
            <person name="Dutilh B.E."/>
            <person name="Sinninghe Damste J.S."/>
        </authorList>
    </citation>
    <scope>NUCLEOTIDE SEQUENCE [LARGE SCALE GENOMIC DNA]</scope>
    <source>
        <strain evidence="5">NIOZ-UU47</strain>
    </source>
</reference>
<evidence type="ECO:0000313" key="5">
    <source>
        <dbReference type="EMBL" id="MBC8316548.1"/>
    </source>
</evidence>
<dbReference type="PIRSF" id="PIRSF037511">
    <property type="entry name" value="Transl_init_SUI1_pro"/>
    <property type="match status" value="1"/>
</dbReference>
<dbReference type="AlphaFoldDB" id="A0A8J6NDR3"/>
<dbReference type="Pfam" id="PF01253">
    <property type="entry name" value="SUI1"/>
    <property type="match status" value="1"/>
</dbReference>
<dbReference type="GO" id="GO:0003743">
    <property type="term" value="F:translation initiation factor activity"/>
    <property type="evidence" value="ECO:0007669"/>
    <property type="project" value="UniProtKB-KW"/>
</dbReference>
<protein>
    <submittedName>
        <fullName evidence="5">Translation initiation factor Sui1</fullName>
    </submittedName>
</protein>
<dbReference type="EMBL" id="JACNJZ010000040">
    <property type="protein sequence ID" value="MBC8316548.1"/>
    <property type="molecule type" value="Genomic_DNA"/>
</dbReference>
<evidence type="ECO:0000313" key="6">
    <source>
        <dbReference type="Proteomes" id="UP000614424"/>
    </source>
</evidence>
<keyword evidence="2" id="KW-0810">Translation regulation</keyword>
<dbReference type="CDD" id="cd11567">
    <property type="entry name" value="YciH_like"/>
    <property type="match status" value="1"/>
</dbReference>
<sequence>MGMKTQNKDAGLVYSTGFGRMCPGCNNPVEKCTCQKKQSISKGDGIVRLMRETKGRKGKGVTLITGLPLDDAGLKKLAKTFKQKCGSGCNLKDGVIEIQGDHRDVLEKELGSLGYTVKRAGG</sequence>
<comment type="similarity">
    <text evidence="1">Belongs to the SUI1 family.</text>
</comment>
<dbReference type="Gene3D" id="3.30.780.10">
    <property type="entry name" value="SUI1-like domain"/>
    <property type="match status" value="1"/>
</dbReference>
<dbReference type="InterPro" id="IPR001950">
    <property type="entry name" value="SUI1"/>
</dbReference>